<dbReference type="PANTHER" id="PTHR24412">
    <property type="entry name" value="KELCH PROTEIN"/>
    <property type="match status" value="1"/>
</dbReference>
<dbReference type="Gene3D" id="1.25.40.420">
    <property type="match status" value="1"/>
</dbReference>
<proteinExistence type="predicted"/>
<dbReference type="GeneID" id="101852753"/>
<gene>
    <name evidence="6" type="primary">LOC101852753</name>
</gene>
<dbReference type="CDD" id="cd18186">
    <property type="entry name" value="BTB_POZ_ZBTB_KLHL-like"/>
    <property type="match status" value="1"/>
</dbReference>
<dbReference type="Gene3D" id="3.30.710.10">
    <property type="entry name" value="Potassium Channel Kv1.1, Chain A"/>
    <property type="match status" value="1"/>
</dbReference>
<keyword evidence="1" id="KW-0880">Kelch repeat</keyword>
<dbReference type="InterPro" id="IPR000210">
    <property type="entry name" value="BTB/POZ_dom"/>
</dbReference>
<evidence type="ECO:0000256" key="1">
    <source>
        <dbReference type="ARBA" id="ARBA00022441"/>
    </source>
</evidence>
<dbReference type="Pfam" id="PF00651">
    <property type="entry name" value="BTB"/>
    <property type="match status" value="1"/>
</dbReference>
<dbReference type="SMART" id="SM00875">
    <property type="entry name" value="BACK"/>
    <property type="match status" value="1"/>
</dbReference>
<evidence type="ECO:0000313" key="6">
    <source>
        <dbReference type="RefSeq" id="XP_005092344.1"/>
    </source>
</evidence>
<feature type="domain" description="BTB" evidence="4">
    <location>
        <begin position="37"/>
        <end position="95"/>
    </location>
</feature>
<dbReference type="RefSeq" id="XP_005092344.1">
    <property type="nucleotide sequence ID" value="XM_005092287.3"/>
</dbReference>
<organism evidence="5 6">
    <name type="scientific">Aplysia californica</name>
    <name type="common">California sea hare</name>
    <dbReference type="NCBI Taxonomy" id="6500"/>
    <lineage>
        <taxon>Eukaryota</taxon>
        <taxon>Metazoa</taxon>
        <taxon>Spiralia</taxon>
        <taxon>Lophotrochozoa</taxon>
        <taxon>Mollusca</taxon>
        <taxon>Gastropoda</taxon>
        <taxon>Heterobranchia</taxon>
        <taxon>Euthyneura</taxon>
        <taxon>Tectipleura</taxon>
        <taxon>Aplysiida</taxon>
        <taxon>Aplysioidea</taxon>
        <taxon>Aplysiidae</taxon>
        <taxon>Aplysia</taxon>
    </lineage>
</organism>
<dbReference type="InterPro" id="IPR011333">
    <property type="entry name" value="SKP1/BTB/POZ_sf"/>
</dbReference>
<evidence type="ECO:0000313" key="5">
    <source>
        <dbReference type="Proteomes" id="UP000694888"/>
    </source>
</evidence>
<dbReference type="SMART" id="SM00225">
    <property type="entry name" value="BTB"/>
    <property type="match status" value="1"/>
</dbReference>
<dbReference type="Proteomes" id="UP000694888">
    <property type="component" value="Unplaced"/>
</dbReference>
<keyword evidence="5" id="KW-1185">Reference proteome</keyword>
<reference evidence="6" key="1">
    <citation type="submission" date="2025-08" db="UniProtKB">
        <authorList>
            <consortium name="RefSeq"/>
        </authorList>
    </citation>
    <scope>IDENTIFICATION</scope>
</reference>
<dbReference type="InterPro" id="IPR011705">
    <property type="entry name" value="BACK"/>
</dbReference>
<evidence type="ECO:0000256" key="3">
    <source>
        <dbReference type="SAM" id="MobiDB-lite"/>
    </source>
</evidence>
<evidence type="ECO:0000256" key="2">
    <source>
        <dbReference type="ARBA" id="ARBA00022737"/>
    </source>
</evidence>
<dbReference type="PANTHER" id="PTHR24412:SF489">
    <property type="entry name" value="RING FINGER DOMAIN AND KELCH REPEAT-CONTAINING PROTEIN DDB_G0271372"/>
    <property type="match status" value="1"/>
</dbReference>
<evidence type="ECO:0000259" key="4">
    <source>
        <dbReference type="PROSITE" id="PS50097"/>
    </source>
</evidence>
<dbReference type="Pfam" id="PF07707">
    <property type="entry name" value="BACK"/>
    <property type="match status" value="1"/>
</dbReference>
<keyword evidence="2" id="KW-0677">Repeat</keyword>
<feature type="region of interest" description="Disordered" evidence="3">
    <location>
        <begin position="214"/>
        <end position="241"/>
    </location>
</feature>
<name>A0ABM0JF88_APLCA</name>
<protein>
    <submittedName>
        <fullName evidence="6">Uncharacterized protein LOC101852753</fullName>
    </submittedName>
</protein>
<accession>A0ABM0JF88</accession>
<sequence length="634" mass="70045">MAKPKGPCQSEKEDIDTDVALYLAGAVREYSNKAYLADITVEVEGASFQANGFLLNAFSGFFQGLLASGMKESTEKHVNIKGLSKETFELVLQFICELKNVVNSNTFLDLWHASNMLQILPLKDKCEAFIKASISVNNCVEIYHSAVLQDVKSIEKLTWSFILTNFDAIKDSQDLVSLSVEDLKSLIEDDRLCTKSEDNVIQVILDWTSYVPVTPPDSESPSSRRDPSVQTLSPDKSDEEGLNTFYLTPKTNDFEVPKGTGVYDQAETNSNAAEHTDFQKSYPRAEFLYDLLAACRLLRVSGKCLMHLLSKNNMIKHTEEAKALVLKSIQWKLDGGCESSSTACTTWSLPRHKEKVETVVLWFDSGEMKGIRLNHDSVSFGDSAAAPVTATVWNDHVLWIHTNGNIYSKSLLVESDVDCVDDLCITTSGEGGMVAMGNKLYIIGFAAKSNAVTRASLLHIDIISLENGLTPVRNVSVAAKGSNIVIFGSEDTYLETGTTVVQCIDTLNDISYRMEVVVGSSKGLTIFENHDTIFFLYRTGALWKLKENPETGRLETRYVTMLWDLEKAVVGATIVKGELWVFVEGSQSTPTSWPVMVEGGFSVVRKFQAKGRHFLKANVSKTLLSPPQTPPPSP</sequence>
<dbReference type="PROSITE" id="PS50097">
    <property type="entry name" value="BTB"/>
    <property type="match status" value="1"/>
</dbReference>
<dbReference type="SUPFAM" id="SSF54695">
    <property type="entry name" value="POZ domain"/>
    <property type="match status" value="1"/>
</dbReference>